<reference evidence="1 2" key="1">
    <citation type="journal article" date="2008" name="Environ. Microbiol.">
        <title>The genome of Erwinia tasmaniensis strain Et1/99, a non-pathogenic bacterium in the genus Erwinia.</title>
        <authorList>
            <person name="Kube M."/>
            <person name="Migdoll A.M."/>
            <person name="Mueller I."/>
            <person name="Kuhl H."/>
            <person name="Beck A."/>
            <person name="Reinhardt R."/>
            <person name="Geider K."/>
        </authorList>
    </citation>
    <scope>NUCLEOTIDE SEQUENCE [LARGE SCALE GENOMIC DNA]</scope>
    <source>
        <strain evidence="2">DSM 17950 / CFBP 7177 / CIP 109463 / NCPPB 4357 / Et1/99</strain>
    </source>
</reference>
<dbReference type="HOGENOM" id="CLU_152455_0_0_6"/>
<organism evidence="1 2">
    <name type="scientific">Erwinia tasmaniensis (strain DSM 17950 / CFBP 7177 / CIP 109463 / NCPPB 4357 / Et1/99)</name>
    <dbReference type="NCBI Taxonomy" id="465817"/>
    <lineage>
        <taxon>Bacteria</taxon>
        <taxon>Pseudomonadati</taxon>
        <taxon>Pseudomonadota</taxon>
        <taxon>Gammaproteobacteria</taxon>
        <taxon>Enterobacterales</taxon>
        <taxon>Erwiniaceae</taxon>
        <taxon>Erwinia</taxon>
    </lineage>
</organism>
<keyword evidence="2" id="KW-1185">Reference proteome</keyword>
<dbReference type="OrthoDB" id="5889969at2"/>
<gene>
    <name evidence="1" type="ordered locus">ETA_24870</name>
</gene>
<dbReference type="Proteomes" id="UP000001726">
    <property type="component" value="Chromosome"/>
</dbReference>
<dbReference type="RefSeq" id="WP_012442199.1">
    <property type="nucleotide sequence ID" value="NC_010694.1"/>
</dbReference>
<dbReference type="KEGG" id="eta:ETA_24870"/>
<dbReference type="STRING" id="465817.ETA_24870"/>
<evidence type="ECO:0000313" key="2">
    <source>
        <dbReference type="Proteomes" id="UP000001726"/>
    </source>
</evidence>
<protein>
    <submittedName>
        <fullName evidence="1">Uncharacterized protein</fullName>
    </submittedName>
</protein>
<proteinExistence type="predicted"/>
<name>B2VHW2_ERWT9</name>
<evidence type="ECO:0000313" key="1">
    <source>
        <dbReference type="EMBL" id="CAO97533.1"/>
    </source>
</evidence>
<accession>B2VHW2</accession>
<sequence>MHKTLSVKYSQINVDPLELMSAIEQIIPKIADDLVGSLDWYSSNARYVPDTIRIISLEHLGQSRYKMNYSFRWNLFNACLDIDAYETSNQSVNFSYNPNQLVFEFVDNTRQTTSDEL</sequence>
<dbReference type="AlphaFoldDB" id="B2VHW2"/>
<dbReference type="eggNOG" id="ENOG50334E5">
    <property type="taxonomic scope" value="Bacteria"/>
</dbReference>
<dbReference type="EMBL" id="CU468135">
    <property type="protein sequence ID" value="CAO97533.1"/>
    <property type="molecule type" value="Genomic_DNA"/>
</dbReference>